<dbReference type="InterPro" id="IPR002241">
    <property type="entry name" value="Glyco_hydro_27"/>
</dbReference>
<dbReference type="SUPFAM" id="SSF51445">
    <property type="entry name" value="(Trans)glycosidases"/>
    <property type="match status" value="1"/>
</dbReference>
<dbReference type="GO" id="GO:0005975">
    <property type="term" value="P:carbohydrate metabolic process"/>
    <property type="evidence" value="ECO:0007669"/>
    <property type="project" value="InterPro"/>
</dbReference>
<comment type="catalytic activity">
    <reaction evidence="1">
        <text>Hydrolysis of terminal, non-reducing alpha-D-galactose residues in alpha-D-galactosides, including galactose oligosaccharides, galactomannans and galactolipids.</text>
        <dbReference type="EC" id="3.2.1.22"/>
    </reaction>
</comment>
<dbReference type="EMBL" id="PVWQ01000002">
    <property type="protein sequence ID" value="RDW89915.1"/>
    <property type="molecule type" value="Genomic_DNA"/>
</dbReference>
<evidence type="ECO:0000313" key="8">
    <source>
        <dbReference type="Proteomes" id="UP000256690"/>
    </source>
</evidence>
<evidence type="ECO:0000313" key="7">
    <source>
        <dbReference type="EMBL" id="RDW89915.1"/>
    </source>
</evidence>
<sequence length="846" mass="94060">MSRFAPFTRVDLPYRIINGVPLEATVLVPKSILRSPGAQDKRYPVMVRWHGGGFVVGHRMYEPWFAQWLLDLALDREAIIVTPDYRLLPESNGADILSDVAHFWEWMKMLPQYMKQRALPRPDISDILCCGESSGGFISVYCALHSNTMLSPQGTLPDTDERQELEEEVKIRAVISISAPLDATAPEYKVPRPRVFMGRSPPPPREALGKIRAYIKGIPRGSIRTGCEPTSDMWELLLCIAQQAFLPRLFGMRSSEGKPVIEGMMDLLDKGGHPMAPVWIVHGTNDTMCPFICSSGFAARLRATQPDVPVHLSPCPGEHLFDINTRRDADWVREGTRFLDEHWPRGEEECADEDKRANDGVQAEVTWPLARSGSNTSSPFRHCLREDRPAQEVHCKDRDDEATAQGGCPAHTSNLELFVENILVCQTSDYLFGILDFALANAPPGGQESIYTDCLVYPNPLLKDRTSPSLPTNAVSGGAPRKVGIPGASKLRHARLPAIPLRCSETCTVLADPDIRAAGYDLCNIDGGWNQDNTDEYGRVVYNPELFDSISLPSPSTFTVSDLGWVSITAWCPLRCAQQDYHGHQYYHRMDLWHDELIKLWASWGVDMIKLDYVTPGSNTEGNGMPGNLSGTAIAYHRAIESSGRQIRLDLSSDVCRSEPYWSIWSDNADSIRVDTDINSYGNKYVFVDMYKVQRTIEKYRQFVNLQLLEGGPVRLRANLDQLFVGSPSNVTGVTDGQRITLMSHWIGSSSNLLLGSDMKNLDKLGRHLTTSQASIDASEFCSQYPMQLRNPGTGSNQAMQLQAWISGPDDEGQVYALLTNLDLNLVEGGYATIGTGPQLVSNHPC</sequence>
<keyword evidence="8" id="KW-1185">Reference proteome</keyword>
<evidence type="ECO:0000256" key="3">
    <source>
        <dbReference type="ARBA" id="ARBA00012755"/>
    </source>
</evidence>
<dbReference type="PANTHER" id="PTHR11452">
    <property type="entry name" value="ALPHA-GALACTOSIDASE/ALPHA-N-ACETYLGALACTOSAMINIDASE"/>
    <property type="match status" value="1"/>
</dbReference>
<dbReference type="STRING" id="1810919.A0A3D8SUE9"/>
<dbReference type="GO" id="GO:0004557">
    <property type="term" value="F:alpha-galactosidase activity"/>
    <property type="evidence" value="ECO:0007669"/>
    <property type="project" value="UniProtKB-EC"/>
</dbReference>
<gene>
    <name evidence="7" type="ORF">DSM5745_01690</name>
</gene>
<dbReference type="PANTHER" id="PTHR11452:SF33">
    <property type="entry name" value="ALPHA-GALACTOSIDASE 2"/>
    <property type="match status" value="1"/>
</dbReference>
<comment type="similarity">
    <text evidence="2">Belongs to the glycosyl hydrolase 27 family.</text>
</comment>
<dbReference type="OrthoDB" id="5795902at2759"/>
<evidence type="ECO:0000256" key="2">
    <source>
        <dbReference type="ARBA" id="ARBA00009743"/>
    </source>
</evidence>
<evidence type="ECO:0000256" key="5">
    <source>
        <dbReference type="ARBA" id="ARBA00023295"/>
    </source>
</evidence>
<keyword evidence="4" id="KW-0378">Hydrolase</keyword>
<dbReference type="EC" id="3.2.1.22" evidence="3"/>
<dbReference type="AlphaFoldDB" id="A0A3D8SUE9"/>
<evidence type="ECO:0000256" key="4">
    <source>
        <dbReference type="ARBA" id="ARBA00022801"/>
    </source>
</evidence>
<dbReference type="InterPro" id="IPR029058">
    <property type="entry name" value="AB_hydrolase_fold"/>
</dbReference>
<evidence type="ECO:0000259" key="6">
    <source>
        <dbReference type="Pfam" id="PF07859"/>
    </source>
</evidence>
<dbReference type="RefSeq" id="XP_026606869.1">
    <property type="nucleotide sequence ID" value="XM_026743706.1"/>
</dbReference>
<dbReference type="Gene3D" id="3.40.50.1820">
    <property type="entry name" value="alpha/beta hydrolase"/>
    <property type="match status" value="1"/>
</dbReference>
<dbReference type="InterPro" id="IPR013094">
    <property type="entry name" value="AB_hydrolase_3"/>
</dbReference>
<reference evidence="7 8" key="1">
    <citation type="journal article" date="2018" name="IMA Fungus">
        <title>IMA Genome-F 9: Draft genome sequence of Annulohypoxylon stygium, Aspergillus mulundensis, Berkeleyomyces basicola (syn. Thielaviopsis basicola), Ceratocystis smalleyi, two Cercospora beticola strains, Coleophoma cylindrospora, Fusarium fracticaudum, Phialophora cf. hyalina, and Morchella septimelata.</title>
        <authorList>
            <person name="Wingfield B.D."/>
            <person name="Bills G.F."/>
            <person name="Dong Y."/>
            <person name="Huang W."/>
            <person name="Nel W.J."/>
            <person name="Swalarsk-Parry B.S."/>
            <person name="Vaghefi N."/>
            <person name="Wilken P.M."/>
            <person name="An Z."/>
            <person name="de Beer Z.W."/>
            <person name="De Vos L."/>
            <person name="Chen L."/>
            <person name="Duong T.A."/>
            <person name="Gao Y."/>
            <person name="Hammerbacher A."/>
            <person name="Kikkert J.R."/>
            <person name="Li Y."/>
            <person name="Li H."/>
            <person name="Li K."/>
            <person name="Li Q."/>
            <person name="Liu X."/>
            <person name="Ma X."/>
            <person name="Naidoo K."/>
            <person name="Pethybridge S.J."/>
            <person name="Sun J."/>
            <person name="Steenkamp E.T."/>
            <person name="van der Nest M.A."/>
            <person name="van Wyk S."/>
            <person name="Wingfield M.J."/>
            <person name="Xiong C."/>
            <person name="Yue Q."/>
            <person name="Zhang X."/>
        </authorList>
    </citation>
    <scope>NUCLEOTIDE SEQUENCE [LARGE SCALE GENOMIC DNA]</scope>
    <source>
        <strain evidence="7 8">DSM 5745</strain>
    </source>
</reference>
<feature type="domain" description="Alpha/beta hydrolase fold-3" evidence="6">
    <location>
        <begin position="47"/>
        <end position="182"/>
    </location>
</feature>
<organism evidence="7 8">
    <name type="scientific">Aspergillus mulundensis</name>
    <dbReference type="NCBI Taxonomy" id="1810919"/>
    <lineage>
        <taxon>Eukaryota</taxon>
        <taxon>Fungi</taxon>
        <taxon>Dikarya</taxon>
        <taxon>Ascomycota</taxon>
        <taxon>Pezizomycotina</taxon>
        <taxon>Eurotiomycetes</taxon>
        <taxon>Eurotiomycetidae</taxon>
        <taxon>Eurotiales</taxon>
        <taxon>Aspergillaceae</taxon>
        <taxon>Aspergillus</taxon>
        <taxon>Aspergillus subgen. Nidulantes</taxon>
    </lineage>
</organism>
<dbReference type="InterPro" id="IPR013785">
    <property type="entry name" value="Aldolase_TIM"/>
</dbReference>
<accession>A0A3D8SUE9</accession>
<proteinExistence type="inferred from homology"/>
<comment type="caution">
    <text evidence="7">The sequence shown here is derived from an EMBL/GenBank/DDBJ whole genome shotgun (WGS) entry which is preliminary data.</text>
</comment>
<dbReference type="Pfam" id="PF07859">
    <property type="entry name" value="Abhydrolase_3"/>
    <property type="match status" value="1"/>
</dbReference>
<dbReference type="Pfam" id="PF16499">
    <property type="entry name" value="Melibiase_2"/>
    <property type="match status" value="1"/>
</dbReference>
<protein>
    <recommendedName>
        <fullName evidence="3">alpha-galactosidase</fullName>
        <ecNumber evidence="3">3.2.1.22</ecNumber>
    </recommendedName>
</protein>
<dbReference type="GeneID" id="38112060"/>
<name>A0A3D8SUE9_9EURO</name>
<dbReference type="Gene3D" id="3.20.20.70">
    <property type="entry name" value="Aldolase class I"/>
    <property type="match status" value="1"/>
</dbReference>
<dbReference type="Proteomes" id="UP000256690">
    <property type="component" value="Unassembled WGS sequence"/>
</dbReference>
<evidence type="ECO:0000256" key="1">
    <source>
        <dbReference type="ARBA" id="ARBA00001255"/>
    </source>
</evidence>
<dbReference type="InterPro" id="IPR017853">
    <property type="entry name" value="GH"/>
</dbReference>
<dbReference type="SUPFAM" id="SSF53474">
    <property type="entry name" value="alpha/beta-Hydrolases"/>
    <property type="match status" value="1"/>
</dbReference>
<keyword evidence="5" id="KW-0326">Glycosidase</keyword>